<keyword evidence="4" id="KW-1185">Reference proteome</keyword>
<feature type="transmembrane region" description="Helical" evidence="1">
    <location>
        <begin position="360"/>
        <end position="379"/>
    </location>
</feature>
<feature type="transmembrane region" description="Helical" evidence="1">
    <location>
        <begin position="285"/>
        <end position="310"/>
    </location>
</feature>
<keyword evidence="1" id="KW-0472">Membrane</keyword>
<feature type="transmembrane region" description="Helical" evidence="1">
    <location>
        <begin position="70"/>
        <end position="86"/>
    </location>
</feature>
<organism evidence="3 4">
    <name type="scientific">Terrimonas ginsenosidimutans</name>
    <dbReference type="NCBI Taxonomy" id="2908004"/>
    <lineage>
        <taxon>Bacteria</taxon>
        <taxon>Pseudomonadati</taxon>
        <taxon>Bacteroidota</taxon>
        <taxon>Chitinophagia</taxon>
        <taxon>Chitinophagales</taxon>
        <taxon>Chitinophagaceae</taxon>
        <taxon>Terrimonas</taxon>
    </lineage>
</organism>
<comment type="caution">
    <text evidence="3">The sequence shown here is derived from an EMBL/GenBank/DDBJ whole genome shotgun (WGS) entry which is preliminary data.</text>
</comment>
<dbReference type="InterPro" id="IPR052529">
    <property type="entry name" value="Bact_Transport_Assoc"/>
</dbReference>
<proteinExistence type="predicted"/>
<feature type="transmembrane region" description="Helical" evidence="1">
    <location>
        <begin position="221"/>
        <end position="241"/>
    </location>
</feature>
<evidence type="ECO:0000313" key="4">
    <source>
        <dbReference type="Proteomes" id="UP001165367"/>
    </source>
</evidence>
<dbReference type="EMBL" id="JAKLTR010000002">
    <property type="protein sequence ID" value="MCG2613662.1"/>
    <property type="molecule type" value="Genomic_DNA"/>
</dbReference>
<dbReference type="PANTHER" id="PTHR30590:SF2">
    <property type="entry name" value="INNER MEMBRANE PROTEIN"/>
    <property type="match status" value="1"/>
</dbReference>
<keyword evidence="1" id="KW-1133">Transmembrane helix</keyword>
<dbReference type="Pfam" id="PF04235">
    <property type="entry name" value="DUF418"/>
    <property type="match status" value="1"/>
</dbReference>
<gene>
    <name evidence="3" type="ORF">LZZ85_05195</name>
</gene>
<evidence type="ECO:0000256" key="1">
    <source>
        <dbReference type="SAM" id="Phobius"/>
    </source>
</evidence>
<name>A0ABS9KMW1_9BACT</name>
<protein>
    <submittedName>
        <fullName evidence="3">DUF418 domain-containing protein</fullName>
    </submittedName>
</protein>
<dbReference type="InterPro" id="IPR007349">
    <property type="entry name" value="DUF418"/>
</dbReference>
<reference evidence="3" key="1">
    <citation type="submission" date="2022-01" db="EMBL/GenBank/DDBJ databases">
        <authorList>
            <person name="Jo J.-H."/>
            <person name="Im W.-T."/>
        </authorList>
    </citation>
    <scope>NUCLEOTIDE SEQUENCE</scope>
    <source>
        <strain evidence="3">NA20</strain>
    </source>
</reference>
<dbReference type="Proteomes" id="UP001165367">
    <property type="component" value="Unassembled WGS sequence"/>
</dbReference>
<feature type="domain" description="DUF418" evidence="2">
    <location>
        <begin position="235"/>
        <end position="398"/>
    </location>
</feature>
<feature type="transmembrane region" description="Helical" evidence="1">
    <location>
        <begin position="253"/>
        <end position="273"/>
    </location>
</feature>
<feature type="transmembrane region" description="Helical" evidence="1">
    <location>
        <begin position="20"/>
        <end position="41"/>
    </location>
</feature>
<accession>A0ABS9KMW1</accession>
<dbReference type="PANTHER" id="PTHR30590">
    <property type="entry name" value="INNER MEMBRANE PROTEIN"/>
    <property type="match status" value="1"/>
</dbReference>
<feature type="transmembrane region" description="Helical" evidence="1">
    <location>
        <begin position="106"/>
        <end position="137"/>
    </location>
</feature>
<feature type="transmembrane region" description="Helical" evidence="1">
    <location>
        <begin position="330"/>
        <end position="348"/>
    </location>
</feature>
<feature type="transmembrane region" description="Helical" evidence="1">
    <location>
        <begin position="149"/>
        <end position="169"/>
    </location>
</feature>
<evidence type="ECO:0000313" key="3">
    <source>
        <dbReference type="EMBL" id="MCG2613662.1"/>
    </source>
</evidence>
<sequence>MSTIQPTNSSERHSLLDALRGFALLGILFANMPIHSGYFLLSEQGHHALGTFPEDTVVEWIEHFLIDGKFYSLFSMLFGIGFGLQMQRSALQDSKFLPRFSRRLLIMFILGLLHAVFLFVGDILTVYAITAVFLLLFRNSTDKTVLRMAIFMMILPVIQYAIMLGVHLANPPAPAPPPEGPSFFDIVIDTYRRGYYPDIMKMNMGGLVIGRYPDLLFTGRFFRVLAMFLIGFYIARHTIYAKVQENRPLIRKVMVLGAVIGIPCNIILAVMMTKGSYYELEPLGIIQPMVYAFGVPALCLFYAAGFALLFEKQEWRKRLMVFAPLGQMALTNYLLQSLICVFIFMGYGMGMEAKIGPARLSLIAVGIYLFQVAFSHIWMRYFRFGPVEWVWRSATYLKWQPLRK</sequence>
<evidence type="ECO:0000259" key="2">
    <source>
        <dbReference type="Pfam" id="PF04235"/>
    </source>
</evidence>
<keyword evidence="1" id="KW-0812">Transmembrane</keyword>
<dbReference type="RefSeq" id="WP_237869222.1">
    <property type="nucleotide sequence ID" value="NZ_JAKLTR010000002.1"/>
</dbReference>